<name>A0A0F2TGC6_STRR3</name>
<dbReference type="Gene3D" id="1.10.1200.10">
    <property type="entry name" value="ACP-like"/>
    <property type="match status" value="1"/>
</dbReference>
<protein>
    <submittedName>
        <fullName evidence="2">Polyketide-8 synthase acyl carrier protein</fullName>
    </submittedName>
</protein>
<dbReference type="InterPro" id="IPR036736">
    <property type="entry name" value="ACP-like_sf"/>
</dbReference>
<dbReference type="SUPFAM" id="SSF47336">
    <property type="entry name" value="ACP-like"/>
    <property type="match status" value="1"/>
</dbReference>
<comment type="caution">
    <text evidence="2">The sequence shown here is derived from an EMBL/GenBank/DDBJ whole genome shotgun (WGS) entry which is preliminary data.</text>
</comment>
<reference evidence="2 3" key="1">
    <citation type="submission" date="2015-02" db="EMBL/GenBank/DDBJ databases">
        <authorList>
            <person name="Ju K.-S."/>
            <person name="Doroghazi J.R."/>
            <person name="Metcalf W."/>
        </authorList>
    </citation>
    <scope>NUCLEOTIDE SEQUENCE [LARGE SCALE GENOMIC DNA]</scope>
    <source>
        <strain evidence="2 3">ATCC 31215</strain>
    </source>
</reference>
<sequence>MSNVVLDMDELRTTVADVLDVDESELTDEADFVNEVGVDSLMAMEVMVVLERKYGVTLGEEELKQVTCLKKAHDLLADKLGLA</sequence>
<dbReference type="RefSeq" id="WP_045694150.1">
    <property type="nucleotide sequence ID" value="NZ_JZKH01000014.1"/>
</dbReference>
<gene>
    <name evidence="2" type="ORF">VM95_09800</name>
</gene>
<dbReference type="Pfam" id="PF00550">
    <property type="entry name" value="PP-binding"/>
    <property type="match status" value="1"/>
</dbReference>
<dbReference type="PROSITE" id="PS50075">
    <property type="entry name" value="CARRIER"/>
    <property type="match status" value="1"/>
</dbReference>
<evidence type="ECO:0000259" key="1">
    <source>
        <dbReference type="PROSITE" id="PS50075"/>
    </source>
</evidence>
<dbReference type="Proteomes" id="UP000033699">
    <property type="component" value="Unassembled WGS sequence"/>
</dbReference>
<evidence type="ECO:0000313" key="2">
    <source>
        <dbReference type="EMBL" id="KJS62283.1"/>
    </source>
</evidence>
<evidence type="ECO:0000313" key="3">
    <source>
        <dbReference type="Proteomes" id="UP000033699"/>
    </source>
</evidence>
<dbReference type="PATRIC" id="fig|359131.3.peg.1447"/>
<dbReference type="InterPro" id="IPR009081">
    <property type="entry name" value="PP-bd_ACP"/>
</dbReference>
<proteinExistence type="predicted"/>
<feature type="domain" description="Carrier" evidence="1">
    <location>
        <begin position="5"/>
        <end position="80"/>
    </location>
</feature>
<keyword evidence="3" id="KW-1185">Reference proteome</keyword>
<organism evidence="2 3">
    <name type="scientific">Streptomyces rubellomurinus (strain ATCC 31215)</name>
    <dbReference type="NCBI Taxonomy" id="359131"/>
    <lineage>
        <taxon>Bacteria</taxon>
        <taxon>Bacillati</taxon>
        <taxon>Actinomycetota</taxon>
        <taxon>Actinomycetes</taxon>
        <taxon>Kitasatosporales</taxon>
        <taxon>Streptomycetaceae</taxon>
        <taxon>Streptomyces</taxon>
    </lineage>
</organism>
<dbReference type="AlphaFoldDB" id="A0A0F2TGC6"/>
<dbReference type="OrthoDB" id="5523836at2"/>
<accession>A0A0F2TGC6</accession>
<dbReference type="SMART" id="SM01294">
    <property type="entry name" value="PKS_PP_betabranch"/>
    <property type="match status" value="1"/>
</dbReference>
<dbReference type="EMBL" id="JZKH01000014">
    <property type="protein sequence ID" value="KJS62283.1"/>
    <property type="molecule type" value="Genomic_DNA"/>
</dbReference>